<dbReference type="AlphaFoldDB" id="A9RMP5"/>
<dbReference type="Gramene" id="Pp3c18_2630V3.1">
    <property type="protein sequence ID" value="Pp3c18_2630V3.1"/>
    <property type="gene ID" value="Pp3c18_2630"/>
</dbReference>
<evidence type="ECO:0000256" key="3">
    <source>
        <dbReference type="ARBA" id="ARBA00022490"/>
    </source>
</evidence>
<dbReference type="PANTHER" id="PTHR31246:SF32">
    <property type="entry name" value="MICROTUBULE-ASSOCIATED PROTEIN 70-1"/>
    <property type="match status" value="1"/>
</dbReference>
<accession>A9RMP5</accession>
<evidence type="ECO:0000256" key="1">
    <source>
        <dbReference type="ARBA" id="ARBA00004245"/>
    </source>
</evidence>
<dbReference type="EMBL" id="ABEU02000018">
    <property type="protein sequence ID" value="PNR34763.1"/>
    <property type="molecule type" value="Genomic_DNA"/>
</dbReference>
<organism evidence="6">
    <name type="scientific">Physcomitrium patens</name>
    <name type="common">Spreading-leaved earth moss</name>
    <name type="synonym">Physcomitrella patens</name>
    <dbReference type="NCBI Taxonomy" id="3218"/>
    <lineage>
        <taxon>Eukaryota</taxon>
        <taxon>Viridiplantae</taxon>
        <taxon>Streptophyta</taxon>
        <taxon>Embryophyta</taxon>
        <taxon>Bryophyta</taxon>
        <taxon>Bryophytina</taxon>
        <taxon>Bryopsida</taxon>
        <taxon>Funariidae</taxon>
        <taxon>Funariales</taxon>
        <taxon>Funariaceae</taxon>
        <taxon>Physcomitrium</taxon>
    </lineage>
</organism>
<evidence type="ECO:0000313" key="8">
    <source>
        <dbReference type="Proteomes" id="UP000006727"/>
    </source>
</evidence>
<name>A9RMP5_PHYPA</name>
<evidence type="ECO:0000313" key="6">
    <source>
        <dbReference type="EMBL" id="PNR34763.1"/>
    </source>
</evidence>
<dbReference type="PANTHER" id="PTHR31246">
    <property type="entry name" value="MICROTUBULE-ASSOCIATED PROTEIN 70-2"/>
    <property type="match status" value="1"/>
</dbReference>
<dbReference type="InParanoid" id="A9RMP5"/>
<reference evidence="6 8" key="1">
    <citation type="journal article" date="2008" name="Science">
        <title>The Physcomitrella genome reveals evolutionary insights into the conquest of land by plants.</title>
        <authorList>
            <person name="Rensing S."/>
            <person name="Lang D."/>
            <person name="Zimmer A."/>
            <person name="Terry A."/>
            <person name="Salamov A."/>
            <person name="Shapiro H."/>
            <person name="Nishiyama T."/>
            <person name="Perroud P.-F."/>
            <person name="Lindquist E."/>
            <person name="Kamisugi Y."/>
            <person name="Tanahashi T."/>
            <person name="Sakakibara K."/>
            <person name="Fujita T."/>
            <person name="Oishi K."/>
            <person name="Shin-I T."/>
            <person name="Kuroki Y."/>
            <person name="Toyoda A."/>
            <person name="Suzuki Y."/>
            <person name="Hashimoto A."/>
            <person name="Yamaguchi K."/>
            <person name="Sugano A."/>
            <person name="Kohara Y."/>
            <person name="Fujiyama A."/>
            <person name="Anterola A."/>
            <person name="Aoki S."/>
            <person name="Ashton N."/>
            <person name="Barbazuk W.B."/>
            <person name="Barker E."/>
            <person name="Bennetzen J."/>
            <person name="Bezanilla M."/>
            <person name="Blankenship R."/>
            <person name="Cho S.H."/>
            <person name="Dutcher S."/>
            <person name="Estelle M."/>
            <person name="Fawcett J.A."/>
            <person name="Gundlach H."/>
            <person name="Hanada K."/>
            <person name="Heyl A."/>
            <person name="Hicks K.A."/>
            <person name="Hugh J."/>
            <person name="Lohr M."/>
            <person name="Mayer K."/>
            <person name="Melkozernov A."/>
            <person name="Murata T."/>
            <person name="Nelson D."/>
            <person name="Pils B."/>
            <person name="Prigge M."/>
            <person name="Reiss B."/>
            <person name="Renner T."/>
            <person name="Rombauts S."/>
            <person name="Rushton P."/>
            <person name="Sanderfoot A."/>
            <person name="Schween G."/>
            <person name="Shiu S.-H."/>
            <person name="Stueber K."/>
            <person name="Theodoulou F.L."/>
            <person name="Tu H."/>
            <person name="Van de Peer Y."/>
            <person name="Verrier P.J."/>
            <person name="Waters E."/>
            <person name="Wood A."/>
            <person name="Yang L."/>
            <person name="Cove D."/>
            <person name="Cuming A."/>
            <person name="Hasebe M."/>
            <person name="Lucas S."/>
            <person name="Mishler D.B."/>
            <person name="Reski R."/>
            <person name="Grigoriev I."/>
            <person name="Quatrano R.S."/>
            <person name="Boore J.L."/>
        </authorList>
    </citation>
    <scope>NUCLEOTIDE SEQUENCE [LARGE SCALE GENOMIC DNA]</scope>
    <source>
        <strain evidence="7 8">cv. Gransden 2004</strain>
    </source>
</reference>
<reference evidence="6 8" key="2">
    <citation type="journal article" date="2018" name="Plant J.">
        <title>The Physcomitrella patens chromosome-scale assembly reveals moss genome structure and evolution.</title>
        <authorList>
            <person name="Lang D."/>
            <person name="Ullrich K.K."/>
            <person name="Murat F."/>
            <person name="Fuchs J."/>
            <person name="Jenkins J."/>
            <person name="Haas F.B."/>
            <person name="Piednoel M."/>
            <person name="Gundlach H."/>
            <person name="Van Bel M."/>
            <person name="Meyberg R."/>
            <person name="Vives C."/>
            <person name="Morata J."/>
            <person name="Symeonidi A."/>
            <person name="Hiss M."/>
            <person name="Muchero W."/>
            <person name="Kamisugi Y."/>
            <person name="Saleh O."/>
            <person name="Blanc G."/>
            <person name="Decker E.L."/>
            <person name="van Gessel N."/>
            <person name="Grimwood J."/>
            <person name="Hayes R.D."/>
            <person name="Graham S.W."/>
            <person name="Gunter L.E."/>
            <person name="McDaniel S.F."/>
            <person name="Hoernstein S.N.W."/>
            <person name="Larsson A."/>
            <person name="Li F.W."/>
            <person name="Perroud P.F."/>
            <person name="Phillips J."/>
            <person name="Ranjan P."/>
            <person name="Rokshar D.S."/>
            <person name="Rothfels C.J."/>
            <person name="Schneider L."/>
            <person name="Shu S."/>
            <person name="Stevenson D.W."/>
            <person name="Thummler F."/>
            <person name="Tillich M."/>
            <person name="Villarreal Aguilar J.C."/>
            <person name="Widiez T."/>
            <person name="Wong G.K."/>
            <person name="Wymore A."/>
            <person name="Zhang Y."/>
            <person name="Zimmer A.D."/>
            <person name="Quatrano R.S."/>
            <person name="Mayer K.F.X."/>
            <person name="Goodstein D."/>
            <person name="Casacuberta J.M."/>
            <person name="Vandepoele K."/>
            <person name="Reski R."/>
            <person name="Cuming A.C."/>
            <person name="Tuskan G.A."/>
            <person name="Maumus F."/>
            <person name="Salse J."/>
            <person name="Schmutz J."/>
            <person name="Rensing S.A."/>
        </authorList>
    </citation>
    <scope>NUCLEOTIDE SEQUENCE [LARGE SCALE GENOMIC DNA]</scope>
    <source>
        <strain evidence="7 8">cv. Gransden 2004</strain>
    </source>
</reference>
<comment type="subcellular location">
    <subcellularLocation>
        <location evidence="1">Cytoplasm</location>
        <location evidence="1">Cytoskeleton</location>
    </subcellularLocation>
</comment>
<evidence type="ECO:0000256" key="4">
    <source>
        <dbReference type="ARBA" id="ARBA00023054"/>
    </source>
</evidence>
<dbReference type="EnsemblPlants" id="Pp3c18_2630V3.1">
    <property type="protein sequence ID" value="Pp3c18_2630V3.1"/>
    <property type="gene ID" value="Pp3c18_2630"/>
</dbReference>
<dbReference type="GO" id="GO:0005856">
    <property type="term" value="C:cytoskeleton"/>
    <property type="evidence" value="ECO:0007669"/>
    <property type="project" value="UniProtKB-SubCell"/>
</dbReference>
<proteinExistence type="inferred from homology"/>
<dbReference type="PaxDb" id="3218-PP1S17_258V6.1"/>
<evidence type="ECO:0000313" key="7">
    <source>
        <dbReference type="EnsemblPlants" id="Pp3c18_2630V3.1"/>
    </source>
</evidence>
<keyword evidence="3" id="KW-0963">Cytoplasm</keyword>
<gene>
    <name evidence="6" type="ORF">PHYPA_022661</name>
</gene>
<dbReference type="GO" id="GO:0008017">
    <property type="term" value="F:microtubule binding"/>
    <property type="evidence" value="ECO:0007669"/>
    <property type="project" value="InterPro"/>
</dbReference>
<reference evidence="7" key="3">
    <citation type="submission" date="2020-12" db="UniProtKB">
        <authorList>
            <consortium name="EnsemblPlants"/>
        </authorList>
    </citation>
    <scope>IDENTIFICATION</scope>
</reference>
<evidence type="ECO:0000256" key="2">
    <source>
        <dbReference type="ARBA" id="ARBA00008825"/>
    </source>
</evidence>
<dbReference type="HOGENOM" id="CLU_1780557_0_0_1"/>
<dbReference type="Pfam" id="PF07058">
    <property type="entry name" value="MAP70"/>
    <property type="match status" value="1"/>
</dbReference>
<keyword evidence="5" id="KW-0206">Cytoskeleton</keyword>
<keyword evidence="4" id="KW-0175">Coiled coil</keyword>
<sequence length="146" mass="16393">MVWQNLEVKTLNDERKATVAAQSAAEATMQRVQASQKSNKVSLLEVILAPVQAEVTVVHQEISKLHDTNRAPEAFMRSKDATLVEVERRIRSADAKAAMVEEIACFLFGLVLHFSLLKNGTSILQDYVATVIKYEIDAFLRFLIFN</sequence>
<protein>
    <submittedName>
        <fullName evidence="6 7">Uncharacterized protein</fullName>
    </submittedName>
</protein>
<evidence type="ECO:0000256" key="5">
    <source>
        <dbReference type="ARBA" id="ARBA00023212"/>
    </source>
</evidence>
<keyword evidence="8" id="KW-1185">Reference proteome</keyword>
<comment type="similarity">
    <text evidence="2">Belongs to the MAP70 family.</text>
</comment>
<dbReference type="InterPro" id="IPR009768">
    <property type="entry name" value="MAP70"/>
</dbReference>
<dbReference type="Proteomes" id="UP000006727">
    <property type="component" value="Chromosome 18"/>
</dbReference>
<dbReference type="GO" id="GO:0007010">
    <property type="term" value="P:cytoskeleton organization"/>
    <property type="evidence" value="ECO:0007669"/>
    <property type="project" value="InterPro"/>
</dbReference>